<dbReference type="Gene3D" id="3.40.190.10">
    <property type="entry name" value="Periplasmic binding protein-like II"/>
    <property type="match status" value="2"/>
</dbReference>
<dbReference type="GO" id="GO:0030975">
    <property type="term" value="F:thiamine binding"/>
    <property type="evidence" value="ECO:0007669"/>
    <property type="project" value="TreeGrafter"/>
</dbReference>
<sequence>MHFKSVASVVILAAAVIGFFVTQSPQANAGEITVYTSLEEPEIADYLAAARKDMPDLKVNVLRMSTGDLGARILSEASHPRYDVIWGWALTNMMDPRIQALLVPYQPKGLQRMPAQFRDAGGKWFAPTGYMAALCVNTDRLKRKGLPMPTGWSDLLNPAYKGEVVMPNPASSGTGYLQVVSILQGMGGEKGWDFLKHLNVNVAQYAKSGSRPCNMASTGEYAVGASSAIVAMEAVKQGYPVKMVIPKEGAGYELEANALVAASTHKHDAERFLDWTISDSAVKLYGKYKEIVGIAGVRHSADETAVGLPADVKKVLFPMNFKQSMETRSQTLARWQREIEHH</sequence>
<dbReference type="EMBL" id="BGOW01000036">
    <property type="protein sequence ID" value="GCB02218.1"/>
    <property type="molecule type" value="Genomic_DNA"/>
</dbReference>
<keyword evidence="4" id="KW-1185">Reference proteome</keyword>
<reference evidence="3 4" key="1">
    <citation type="journal article" date="2019" name="Front. Microbiol.">
        <title>Genomes of Neutrophilic Sulfur-Oxidizing Chemolithoautotrophs Representing 9 Proteobacterial Species From 8 Genera.</title>
        <authorList>
            <person name="Watanabe T."/>
            <person name="Kojima H."/>
            <person name="Umezawa K."/>
            <person name="Hori C."/>
            <person name="Takasuka T.E."/>
            <person name="Kato Y."/>
            <person name="Fukui M."/>
        </authorList>
    </citation>
    <scope>NUCLEOTIDE SEQUENCE [LARGE SCALE GENOMIC DNA]</scope>
    <source>
        <strain evidence="3 4">TTN</strain>
    </source>
</reference>
<gene>
    <name evidence="3" type="ORF">SFMTTN_3038</name>
</gene>
<proteinExistence type="predicted"/>
<keyword evidence="1 2" id="KW-0732">Signal</keyword>
<dbReference type="OrthoDB" id="366726at2"/>
<evidence type="ECO:0000256" key="2">
    <source>
        <dbReference type="SAM" id="SignalP"/>
    </source>
</evidence>
<accession>A0A401JZY8</accession>
<organism evidence="3 4">
    <name type="scientific">Sulfuriferula multivorans</name>
    <dbReference type="NCBI Taxonomy" id="1559896"/>
    <lineage>
        <taxon>Bacteria</taxon>
        <taxon>Pseudomonadati</taxon>
        <taxon>Pseudomonadota</taxon>
        <taxon>Betaproteobacteria</taxon>
        <taxon>Nitrosomonadales</taxon>
        <taxon>Sulfuricellaceae</taxon>
        <taxon>Sulfuriferula</taxon>
    </lineage>
</organism>
<dbReference type="SUPFAM" id="SSF53850">
    <property type="entry name" value="Periplasmic binding protein-like II"/>
    <property type="match status" value="1"/>
</dbReference>
<dbReference type="Proteomes" id="UP000286806">
    <property type="component" value="Unassembled WGS sequence"/>
</dbReference>
<dbReference type="InterPro" id="IPR026045">
    <property type="entry name" value="Ferric-bd"/>
</dbReference>
<dbReference type="PIRSF" id="PIRSF002825">
    <property type="entry name" value="CfbpA"/>
    <property type="match status" value="1"/>
</dbReference>
<feature type="signal peptide" evidence="2">
    <location>
        <begin position="1"/>
        <end position="29"/>
    </location>
</feature>
<evidence type="ECO:0000256" key="1">
    <source>
        <dbReference type="ARBA" id="ARBA00022729"/>
    </source>
</evidence>
<dbReference type="RefSeq" id="WP_124705964.1">
    <property type="nucleotide sequence ID" value="NZ_BGOW01000036.1"/>
</dbReference>
<dbReference type="GO" id="GO:0030288">
    <property type="term" value="C:outer membrane-bounded periplasmic space"/>
    <property type="evidence" value="ECO:0007669"/>
    <property type="project" value="TreeGrafter"/>
</dbReference>
<dbReference type="AlphaFoldDB" id="A0A401JZY8"/>
<feature type="chain" id="PRO_5019449627" evidence="2">
    <location>
        <begin position="30"/>
        <end position="342"/>
    </location>
</feature>
<dbReference type="Pfam" id="PF13343">
    <property type="entry name" value="SBP_bac_6"/>
    <property type="match status" value="1"/>
</dbReference>
<dbReference type="PANTHER" id="PTHR30006">
    <property type="entry name" value="THIAMINE-BINDING PERIPLASMIC PROTEIN-RELATED"/>
    <property type="match status" value="1"/>
</dbReference>
<dbReference type="GO" id="GO:0030976">
    <property type="term" value="F:thiamine pyrophosphate binding"/>
    <property type="evidence" value="ECO:0007669"/>
    <property type="project" value="TreeGrafter"/>
</dbReference>
<name>A0A401JZY8_9PROT</name>
<evidence type="ECO:0000313" key="3">
    <source>
        <dbReference type="EMBL" id="GCB02218.1"/>
    </source>
</evidence>
<protein>
    <submittedName>
        <fullName evidence="3">Ferric iron ABC transporter</fullName>
    </submittedName>
</protein>
<comment type="caution">
    <text evidence="3">The sequence shown here is derived from an EMBL/GenBank/DDBJ whole genome shotgun (WGS) entry which is preliminary data.</text>
</comment>
<evidence type="ECO:0000313" key="4">
    <source>
        <dbReference type="Proteomes" id="UP000286806"/>
    </source>
</evidence>
<dbReference type="PANTHER" id="PTHR30006:SF2">
    <property type="entry name" value="ABC TRANSPORTER SUBSTRATE-BINDING PROTEIN"/>
    <property type="match status" value="1"/>
</dbReference>
<dbReference type="GO" id="GO:0015888">
    <property type="term" value="P:thiamine transport"/>
    <property type="evidence" value="ECO:0007669"/>
    <property type="project" value="TreeGrafter"/>
</dbReference>
<dbReference type="CDD" id="cd13544">
    <property type="entry name" value="PBP2_Fbp_like_1"/>
    <property type="match status" value="1"/>
</dbReference>